<accession>A0A0B5D373</accession>
<evidence type="ECO:0000313" key="1">
    <source>
        <dbReference type="EMBL" id="AJE33375.1"/>
    </source>
</evidence>
<name>A0A0B5D373_9CORY</name>
<dbReference type="InterPro" id="IPR025447">
    <property type="entry name" value="DUF4192"/>
</dbReference>
<organism evidence="1 2">
    <name type="scientific">Corynebacterium humireducens NBRC 106098 = DSM 45392</name>
    <dbReference type="NCBI Taxonomy" id="1223515"/>
    <lineage>
        <taxon>Bacteria</taxon>
        <taxon>Bacillati</taxon>
        <taxon>Actinomycetota</taxon>
        <taxon>Actinomycetes</taxon>
        <taxon>Mycobacteriales</taxon>
        <taxon>Corynebacteriaceae</taxon>
        <taxon>Corynebacterium</taxon>
    </lineage>
</organism>
<sequence length="379" mass="41360">MPLSDAPFHPAPIQGSVRGMTAATTSLNSPGQIAANLPGILGFYPHDSLVFVTFSETGSPDKMELGPVLRIDLDDLVMLPELAQAVEDMGQDVVFGFLVTTRPDAEINEVIDTLVAMTRAGLLRLDLAWVTREILTGEPVRIGFGPPSALAELDASWTHDVIAPVSSARAMEPLLEQGELPDLNRAEAQEHFRRANPHFDEAECAYLTRFALERAHELSPTVYPALAADARLFIGEARDVPLDDLLADEEVLLTVATLLGTLELRDLLIEDVLQEPGTGAQLMLAVARTFTGFIRHNALAVYALCMVELRLTMRSTHALLAVLEEDRSHSLSQLLLVPAQAGEFEFMVRSVREGSRIVRANHGVEPSVVSTRPGHRDGW</sequence>
<dbReference type="AlphaFoldDB" id="A0A0B5D373"/>
<dbReference type="EMBL" id="CP005286">
    <property type="protein sequence ID" value="AJE33375.1"/>
    <property type="molecule type" value="Genomic_DNA"/>
</dbReference>
<proteinExistence type="predicted"/>
<evidence type="ECO:0008006" key="3">
    <source>
        <dbReference type="Google" id="ProtNLM"/>
    </source>
</evidence>
<dbReference type="Proteomes" id="UP000031524">
    <property type="component" value="Chromosome"/>
</dbReference>
<dbReference type="STRING" id="1223515.B842_07630"/>
<reference evidence="1 2" key="1">
    <citation type="submission" date="2013-04" db="EMBL/GenBank/DDBJ databases">
        <title>Complete genome sequence of Corynebacterium humireducens DSM 45392(T), isolated from a wastewater-fed microbial fuel cell.</title>
        <authorList>
            <person name="Ruckert C."/>
            <person name="Albersmeier A."/>
            <person name="Kalinowski J."/>
        </authorList>
    </citation>
    <scope>NUCLEOTIDE SEQUENCE [LARGE SCALE GENOMIC DNA]</scope>
    <source>
        <strain evidence="2">MFC-5</strain>
    </source>
</reference>
<dbReference type="KEGG" id="chm:B842_07630"/>
<keyword evidence="2" id="KW-1185">Reference proteome</keyword>
<dbReference type="Pfam" id="PF13830">
    <property type="entry name" value="DUF4192"/>
    <property type="match status" value="1"/>
</dbReference>
<dbReference type="HOGENOM" id="CLU_064674_0_0_11"/>
<evidence type="ECO:0000313" key="2">
    <source>
        <dbReference type="Proteomes" id="UP000031524"/>
    </source>
</evidence>
<gene>
    <name evidence="1" type="ORF">B842_07630</name>
</gene>
<protein>
    <recommendedName>
        <fullName evidence="3">DUF4192 domain-containing protein</fullName>
    </recommendedName>
</protein>